<proteinExistence type="predicted"/>
<keyword evidence="1" id="KW-0614">Plasmid</keyword>
<accession>A0A5S9GFN6</accession>
<organism evidence="1">
    <name type="scientific">Escherichia coli</name>
    <dbReference type="NCBI Taxonomy" id="562"/>
    <lineage>
        <taxon>Bacteria</taxon>
        <taxon>Pseudomonadati</taxon>
        <taxon>Pseudomonadota</taxon>
        <taxon>Gammaproteobacteria</taxon>
        <taxon>Enterobacterales</taxon>
        <taxon>Enterobacteriaceae</taxon>
        <taxon>Escherichia</taxon>
    </lineage>
</organism>
<protein>
    <submittedName>
        <fullName evidence="1">Uncharacterized protein</fullName>
    </submittedName>
</protein>
<dbReference type="AlphaFoldDB" id="A0A5S9GFN6"/>
<evidence type="ECO:0000313" key="1">
    <source>
        <dbReference type="EMBL" id="AWM63294.1"/>
    </source>
</evidence>
<reference evidence="1" key="1">
    <citation type="submission" date="2018-03" db="EMBL/GenBank/DDBJ databases">
        <authorList>
            <person name="Feng Y."/>
        </authorList>
    </citation>
    <scope>NUCLEOTIDE SEQUENCE</scope>
    <source>
        <strain evidence="1">GDZJ003</strain>
        <plasmid evidence="1">pGDZJ003-1-MCR-1</plasmid>
    </source>
</reference>
<dbReference type="EMBL" id="MH043624">
    <property type="protein sequence ID" value="AWM63294.1"/>
    <property type="molecule type" value="Genomic_DNA"/>
</dbReference>
<geneLocation type="plasmid" evidence="1">
    <name>pGDZJ003-1-MCR-1</name>
</geneLocation>
<sequence length="37" mass="3858">MFLPVPAAGYCPKTMFLPVPAAGSVGVTYEDDSVQAK</sequence>
<name>A0A5S9GFN6_ECOLX</name>